<sequence>MEIYSYPEEVSRNLVLSGQISDCEQLADSDFASYLKLQRIYSEDQGTAENLHLQFIIDAEIKISVDGPIKTQHIPIDTHSYDDNNILTDQKIYFPRT</sequence>
<dbReference type="Proteomes" id="UP000319976">
    <property type="component" value="Chromosome"/>
</dbReference>
<proteinExistence type="predicted"/>
<keyword evidence="2" id="KW-1185">Reference proteome</keyword>
<dbReference type="AlphaFoldDB" id="A0A517T536"/>
<name>A0A517T536_9PLAN</name>
<dbReference type="KEGG" id="chya:V22_07020"/>
<dbReference type="EMBL" id="CP036316">
    <property type="protein sequence ID" value="QDT63480.1"/>
    <property type="molecule type" value="Genomic_DNA"/>
</dbReference>
<accession>A0A517T536</accession>
<evidence type="ECO:0000313" key="2">
    <source>
        <dbReference type="Proteomes" id="UP000319976"/>
    </source>
</evidence>
<evidence type="ECO:0000313" key="1">
    <source>
        <dbReference type="EMBL" id="QDT63480.1"/>
    </source>
</evidence>
<gene>
    <name evidence="1" type="ORF">V22_07020</name>
</gene>
<organism evidence="1 2">
    <name type="scientific">Calycomorphotria hydatis</name>
    <dbReference type="NCBI Taxonomy" id="2528027"/>
    <lineage>
        <taxon>Bacteria</taxon>
        <taxon>Pseudomonadati</taxon>
        <taxon>Planctomycetota</taxon>
        <taxon>Planctomycetia</taxon>
        <taxon>Planctomycetales</taxon>
        <taxon>Planctomycetaceae</taxon>
        <taxon>Calycomorphotria</taxon>
    </lineage>
</organism>
<reference evidence="1 2" key="1">
    <citation type="submission" date="2019-02" db="EMBL/GenBank/DDBJ databases">
        <title>Deep-cultivation of Planctomycetes and their phenomic and genomic characterization uncovers novel biology.</title>
        <authorList>
            <person name="Wiegand S."/>
            <person name="Jogler M."/>
            <person name="Boedeker C."/>
            <person name="Pinto D."/>
            <person name="Vollmers J."/>
            <person name="Rivas-Marin E."/>
            <person name="Kohn T."/>
            <person name="Peeters S.H."/>
            <person name="Heuer A."/>
            <person name="Rast P."/>
            <person name="Oberbeckmann S."/>
            <person name="Bunk B."/>
            <person name="Jeske O."/>
            <person name="Meyerdierks A."/>
            <person name="Storesund J.E."/>
            <person name="Kallscheuer N."/>
            <person name="Luecker S."/>
            <person name="Lage O.M."/>
            <person name="Pohl T."/>
            <person name="Merkel B.J."/>
            <person name="Hornburger P."/>
            <person name="Mueller R.-W."/>
            <person name="Bruemmer F."/>
            <person name="Labrenz M."/>
            <person name="Spormann A.M."/>
            <person name="Op den Camp H."/>
            <person name="Overmann J."/>
            <person name="Amann R."/>
            <person name="Jetten M.S.M."/>
            <person name="Mascher T."/>
            <person name="Medema M.H."/>
            <person name="Devos D.P."/>
            <person name="Kaster A.-K."/>
            <person name="Ovreas L."/>
            <person name="Rohde M."/>
            <person name="Galperin M.Y."/>
            <person name="Jogler C."/>
        </authorList>
    </citation>
    <scope>NUCLEOTIDE SEQUENCE [LARGE SCALE GENOMIC DNA]</scope>
    <source>
        <strain evidence="1 2">V22</strain>
    </source>
</reference>
<protein>
    <submittedName>
        <fullName evidence="1">Uncharacterized protein</fullName>
    </submittedName>
</protein>